<evidence type="ECO:0000259" key="2">
    <source>
        <dbReference type="Pfam" id="PF03629"/>
    </source>
</evidence>
<dbReference type="InterPro" id="IPR005181">
    <property type="entry name" value="SASA"/>
</dbReference>
<accession>X1D3Y2</accession>
<feature type="non-terminal residue" evidence="3">
    <location>
        <position position="1"/>
    </location>
</feature>
<dbReference type="EMBL" id="BART01031537">
    <property type="protein sequence ID" value="GAH15436.1"/>
    <property type="molecule type" value="Genomic_DNA"/>
</dbReference>
<dbReference type="PANTHER" id="PTHR31988:SF19">
    <property type="entry name" value="9-O-ACETYL-N-ACETYLNEURAMINIC ACID DEACETYLASE-RELATED"/>
    <property type="match status" value="1"/>
</dbReference>
<name>X1D3Y2_9ZZZZ</name>
<dbReference type="InterPro" id="IPR036514">
    <property type="entry name" value="SGNH_hydro_sf"/>
</dbReference>
<dbReference type="Pfam" id="PF03629">
    <property type="entry name" value="SASA"/>
    <property type="match status" value="1"/>
</dbReference>
<dbReference type="InterPro" id="IPR052940">
    <property type="entry name" value="Carb_Esterase_6"/>
</dbReference>
<dbReference type="GO" id="GO:0016787">
    <property type="term" value="F:hydrolase activity"/>
    <property type="evidence" value="ECO:0007669"/>
    <property type="project" value="UniProtKB-KW"/>
</dbReference>
<comment type="caution">
    <text evidence="3">The sequence shown here is derived from an EMBL/GenBank/DDBJ whole genome shotgun (WGS) entry which is preliminary data.</text>
</comment>
<dbReference type="SUPFAM" id="SSF52266">
    <property type="entry name" value="SGNH hydrolase"/>
    <property type="match status" value="1"/>
</dbReference>
<sequence length="202" mass="23030">PEESFIPDVEEAFGKDHVIVVKDALGGQPIRRWYTDWEAADGSRPESTGDLYQRLMEKVQAVTVGKEIQTVTFIWMQGERDAKEKHGDVYKKSLEGLLNQLSSDLNRDDINVVIGRLSDFDMKNTKYPHWSLIREQQAAFAQDGSRRTLVNTDDLNDGVNRRGKEISNDLHYSAHGYVELGRRFAKEAIQFIEASDELSRGQ</sequence>
<dbReference type="Gene3D" id="3.40.50.1110">
    <property type="entry name" value="SGNH hydrolase"/>
    <property type="match status" value="1"/>
</dbReference>
<protein>
    <recommendedName>
        <fullName evidence="2">Sialate O-acetylesterase domain-containing protein</fullName>
    </recommendedName>
</protein>
<feature type="domain" description="Sialate O-acetylesterase" evidence="2">
    <location>
        <begin position="3"/>
        <end position="190"/>
    </location>
</feature>
<dbReference type="AlphaFoldDB" id="X1D3Y2"/>
<evidence type="ECO:0000256" key="1">
    <source>
        <dbReference type="ARBA" id="ARBA00022801"/>
    </source>
</evidence>
<proteinExistence type="predicted"/>
<gene>
    <name evidence="3" type="ORF">S01H4_54762</name>
</gene>
<evidence type="ECO:0000313" key="3">
    <source>
        <dbReference type="EMBL" id="GAH15436.1"/>
    </source>
</evidence>
<keyword evidence="1" id="KW-0378">Hydrolase</keyword>
<organism evidence="3">
    <name type="scientific">marine sediment metagenome</name>
    <dbReference type="NCBI Taxonomy" id="412755"/>
    <lineage>
        <taxon>unclassified sequences</taxon>
        <taxon>metagenomes</taxon>
        <taxon>ecological metagenomes</taxon>
    </lineage>
</organism>
<dbReference type="PANTHER" id="PTHR31988">
    <property type="entry name" value="ESTERASE, PUTATIVE (DUF303)-RELATED"/>
    <property type="match status" value="1"/>
</dbReference>
<reference evidence="3" key="1">
    <citation type="journal article" date="2014" name="Front. Microbiol.">
        <title>High frequency of phylogenetically diverse reductive dehalogenase-homologous genes in deep subseafloor sedimentary metagenomes.</title>
        <authorList>
            <person name="Kawai M."/>
            <person name="Futagami T."/>
            <person name="Toyoda A."/>
            <person name="Takaki Y."/>
            <person name="Nishi S."/>
            <person name="Hori S."/>
            <person name="Arai W."/>
            <person name="Tsubouchi T."/>
            <person name="Morono Y."/>
            <person name="Uchiyama I."/>
            <person name="Ito T."/>
            <person name="Fujiyama A."/>
            <person name="Inagaki F."/>
            <person name="Takami H."/>
        </authorList>
    </citation>
    <scope>NUCLEOTIDE SEQUENCE</scope>
    <source>
        <strain evidence="3">Expedition CK06-06</strain>
    </source>
</reference>